<evidence type="ECO:0000313" key="2">
    <source>
        <dbReference type="Proteomes" id="UP000484381"/>
    </source>
</evidence>
<name>A0A7X1NFA8_9BURK</name>
<reference evidence="1 2" key="1">
    <citation type="submission" date="2019-10" db="EMBL/GenBank/DDBJ databases">
        <title>Paraburkholderia sp. isolated from nodules of Mimosa pudica from Brazilian Atlantic Forest soils.</title>
        <authorList>
            <person name="Paulitsch F."/>
            <person name="Hungria M."/>
            <person name="Dall'Agnol R."/>
        </authorList>
    </citation>
    <scope>NUCLEOTIDE SEQUENCE [LARGE SCALE GENOMIC DNA]</scope>
    <source>
        <strain evidence="1 2">CNPSo 3157</strain>
    </source>
</reference>
<dbReference type="AlphaFoldDB" id="A0A7X1NFA8"/>
<evidence type="ECO:0000313" key="1">
    <source>
        <dbReference type="EMBL" id="MPW20481.1"/>
    </source>
</evidence>
<accession>A0A7X1NFA8</accession>
<dbReference type="EMBL" id="WHNP01000030">
    <property type="protein sequence ID" value="MPW20481.1"/>
    <property type="molecule type" value="Genomic_DNA"/>
</dbReference>
<comment type="caution">
    <text evidence="1">The sequence shown here is derived from an EMBL/GenBank/DDBJ whole genome shotgun (WGS) entry which is preliminary data.</text>
</comment>
<dbReference type="Proteomes" id="UP000484381">
    <property type="component" value="Unassembled WGS sequence"/>
</dbReference>
<keyword evidence="2" id="KW-1185">Reference proteome</keyword>
<proteinExistence type="predicted"/>
<sequence length="118" mass="13532">MLFDIYASHRRRAGPGLAEVNHRLANQDRRIHQEVWEGEISHADAMRLHRDDHQIRREEHLMASKNSGDICGRRSVCSTNKRNWLADKSASNADIVSAAWCYRCGAVNSLKLSGFWNM</sequence>
<organism evidence="1 2">
    <name type="scientific">Paraburkholderia franconis</name>
    <dbReference type="NCBI Taxonomy" id="2654983"/>
    <lineage>
        <taxon>Bacteria</taxon>
        <taxon>Pseudomonadati</taxon>
        <taxon>Pseudomonadota</taxon>
        <taxon>Betaproteobacteria</taxon>
        <taxon>Burkholderiales</taxon>
        <taxon>Burkholderiaceae</taxon>
        <taxon>Paraburkholderia</taxon>
    </lineage>
</organism>
<protein>
    <submittedName>
        <fullName evidence="1">Uncharacterized protein</fullName>
    </submittedName>
</protein>
<gene>
    <name evidence="1" type="ORF">GCT13_27265</name>
</gene>